<dbReference type="AlphaFoldDB" id="A0A0D0ILS4"/>
<evidence type="ECO:0000256" key="6">
    <source>
        <dbReference type="ARBA" id="ARBA00022777"/>
    </source>
</evidence>
<evidence type="ECO:0000259" key="10">
    <source>
        <dbReference type="Pfam" id="PF02518"/>
    </source>
</evidence>
<evidence type="ECO:0000313" key="12">
    <source>
        <dbReference type="EMBL" id="KIP52117.1"/>
    </source>
</evidence>
<protein>
    <recommendedName>
        <fullName evidence="2">histidine kinase</fullName>
        <ecNumber evidence="2">2.7.13.3</ecNumber>
    </recommendedName>
</protein>
<dbReference type="Pfam" id="PF02518">
    <property type="entry name" value="HATPase_c"/>
    <property type="match status" value="1"/>
</dbReference>
<evidence type="ECO:0000256" key="7">
    <source>
        <dbReference type="ARBA" id="ARBA00022840"/>
    </source>
</evidence>
<dbReference type="GO" id="GO:0000155">
    <property type="term" value="F:phosphorelay sensor kinase activity"/>
    <property type="evidence" value="ECO:0007669"/>
    <property type="project" value="InterPro"/>
</dbReference>
<keyword evidence="8" id="KW-0902">Two-component regulatory system</keyword>
<dbReference type="Gene3D" id="3.30.565.10">
    <property type="entry name" value="Histidine kinase-like ATPase, C-terminal domain"/>
    <property type="match status" value="1"/>
</dbReference>
<evidence type="ECO:0000256" key="1">
    <source>
        <dbReference type="ARBA" id="ARBA00000085"/>
    </source>
</evidence>
<dbReference type="CDD" id="cd16917">
    <property type="entry name" value="HATPase_UhpB-NarQ-NarX-like"/>
    <property type="match status" value="1"/>
</dbReference>
<dbReference type="InterPro" id="IPR011712">
    <property type="entry name" value="Sig_transdc_His_kin_sub3_dim/P"/>
</dbReference>
<sequence>METDRPLWRSRTWLTATAGLLGLTAVLATVAPGGERGFILVWGITLVSVLCIVVFTAIRVRAERANFERELAEWATERASQAERLRIAGELHDLVSHGIGLITVRAAAARTVAGDAAVVEHATALADIEKASRETTAELRRMLTVLRQPGAAPLRPADTFADLPAIVATAESAGLTVAFEAAEFGIDPDSTPAAGAVGIELSEVSPGVQLTACAVVREALNNAVRHAGPTAARVGIRREGGAVIVRVADDGPRGEWRAEPGAGRGLEMLRERIASHGGSLEAGRHGHGFRLCAHIPVGHADA</sequence>
<dbReference type="GO" id="GO:0016020">
    <property type="term" value="C:membrane"/>
    <property type="evidence" value="ECO:0007669"/>
    <property type="project" value="InterPro"/>
</dbReference>
<dbReference type="Pfam" id="PF07730">
    <property type="entry name" value="HisKA_3"/>
    <property type="match status" value="1"/>
</dbReference>
<keyword evidence="13" id="KW-1185">Reference proteome</keyword>
<keyword evidence="6" id="KW-0418">Kinase</keyword>
<keyword evidence="9" id="KW-0812">Transmembrane</keyword>
<comment type="catalytic activity">
    <reaction evidence="1">
        <text>ATP + protein L-histidine = ADP + protein N-phospho-L-histidine.</text>
        <dbReference type="EC" id="2.7.13.3"/>
    </reaction>
</comment>
<gene>
    <name evidence="12" type="ORF">SD72_11275</name>
</gene>
<name>A0A0D0ILS4_9MICO</name>
<feature type="domain" description="Signal transduction histidine kinase subgroup 3 dimerisation and phosphoacceptor" evidence="11">
    <location>
        <begin position="83"/>
        <end position="149"/>
    </location>
</feature>
<evidence type="ECO:0000256" key="9">
    <source>
        <dbReference type="SAM" id="Phobius"/>
    </source>
</evidence>
<keyword evidence="9" id="KW-1133">Transmembrane helix</keyword>
<dbReference type="EMBL" id="JXSQ01000015">
    <property type="protein sequence ID" value="KIP52117.1"/>
    <property type="molecule type" value="Genomic_DNA"/>
</dbReference>
<keyword evidence="9" id="KW-0472">Membrane</keyword>
<dbReference type="Proteomes" id="UP000032120">
    <property type="component" value="Unassembled WGS sequence"/>
</dbReference>
<dbReference type="PANTHER" id="PTHR24421:SF10">
    <property type="entry name" value="NITRATE_NITRITE SENSOR PROTEIN NARQ"/>
    <property type="match status" value="1"/>
</dbReference>
<keyword evidence="4" id="KW-0808">Transferase</keyword>
<dbReference type="SUPFAM" id="SSF55874">
    <property type="entry name" value="ATPase domain of HSP90 chaperone/DNA topoisomerase II/histidine kinase"/>
    <property type="match status" value="1"/>
</dbReference>
<feature type="transmembrane region" description="Helical" evidence="9">
    <location>
        <begin position="38"/>
        <end position="60"/>
    </location>
</feature>
<evidence type="ECO:0000313" key="13">
    <source>
        <dbReference type="Proteomes" id="UP000032120"/>
    </source>
</evidence>
<reference evidence="12 13" key="1">
    <citation type="submission" date="2015-01" db="EMBL/GenBank/DDBJ databases">
        <title>Draft genome sequence of Leucobacter komagatae strain VKM ST2845.</title>
        <authorList>
            <person name="Karlyshev A.V."/>
            <person name="Kudryashova E.B."/>
        </authorList>
    </citation>
    <scope>NUCLEOTIDE SEQUENCE [LARGE SCALE GENOMIC DNA]</scope>
    <source>
        <strain evidence="12 13">VKM ST2845</strain>
    </source>
</reference>
<evidence type="ECO:0000256" key="8">
    <source>
        <dbReference type="ARBA" id="ARBA00023012"/>
    </source>
</evidence>
<evidence type="ECO:0000259" key="11">
    <source>
        <dbReference type="Pfam" id="PF07730"/>
    </source>
</evidence>
<evidence type="ECO:0000256" key="4">
    <source>
        <dbReference type="ARBA" id="ARBA00022679"/>
    </source>
</evidence>
<organism evidence="12 13">
    <name type="scientific">Leucobacter komagatae</name>
    <dbReference type="NCBI Taxonomy" id="55969"/>
    <lineage>
        <taxon>Bacteria</taxon>
        <taxon>Bacillati</taxon>
        <taxon>Actinomycetota</taxon>
        <taxon>Actinomycetes</taxon>
        <taxon>Micrococcales</taxon>
        <taxon>Microbacteriaceae</taxon>
        <taxon>Leucobacter</taxon>
    </lineage>
</organism>
<comment type="caution">
    <text evidence="12">The sequence shown here is derived from an EMBL/GenBank/DDBJ whole genome shotgun (WGS) entry which is preliminary data.</text>
</comment>
<dbReference type="PANTHER" id="PTHR24421">
    <property type="entry name" value="NITRATE/NITRITE SENSOR PROTEIN NARX-RELATED"/>
    <property type="match status" value="1"/>
</dbReference>
<dbReference type="GO" id="GO:0005524">
    <property type="term" value="F:ATP binding"/>
    <property type="evidence" value="ECO:0007669"/>
    <property type="project" value="UniProtKB-KW"/>
</dbReference>
<dbReference type="EC" id="2.7.13.3" evidence="2"/>
<evidence type="ECO:0000256" key="2">
    <source>
        <dbReference type="ARBA" id="ARBA00012438"/>
    </source>
</evidence>
<feature type="domain" description="Histidine kinase/HSP90-like ATPase" evidence="10">
    <location>
        <begin position="211"/>
        <end position="297"/>
    </location>
</feature>
<dbReference type="InterPro" id="IPR036890">
    <property type="entry name" value="HATPase_C_sf"/>
</dbReference>
<keyword evidence="7" id="KW-0067">ATP-binding</keyword>
<dbReference type="GO" id="GO:0046983">
    <property type="term" value="F:protein dimerization activity"/>
    <property type="evidence" value="ECO:0007669"/>
    <property type="project" value="InterPro"/>
</dbReference>
<proteinExistence type="predicted"/>
<keyword evidence="3" id="KW-0597">Phosphoprotein</keyword>
<dbReference type="OrthoDB" id="227596at2"/>
<accession>A0A0D0ILS4</accession>
<keyword evidence="5" id="KW-0547">Nucleotide-binding</keyword>
<dbReference type="InterPro" id="IPR050482">
    <property type="entry name" value="Sensor_HK_TwoCompSys"/>
</dbReference>
<dbReference type="InterPro" id="IPR003594">
    <property type="entry name" value="HATPase_dom"/>
</dbReference>
<evidence type="ECO:0000256" key="3">
    <source>
        <dbReference type="ARBA" id="ARBA00022553"/>
    </source>
</evidence>
<evidence type="ECO:0000256" key="5">
    <source>
        <dbReference type="ARBA" id="ARBA00022741"/>
    </source>
</evidence>
<dbReference type="Gene3D" id="1.20.5.1930">
    <property type="match status" value="1"/>
</dbReference>
<dbReference type="RefSeq" id="WP_042544561.1">
    <property type="nucleotide sequence ID" value="NZ_JXSQ01000015.1"/>
</dbReference>